<evidence type="ECO:0000313" key="3">
    <source>
        <dbReference type="Proteomes" id="UP000748531"/>
    </source>
</evidence>
<protein>
    <submittedName>
        <fullName evidence="2">Uncharacterized protein</fullName>
    </submittedName>
</protein>
<dbReference type="Proteomes" id="UP000748531">
    <property type="component" value="Unassembled WGS sequence"/>
</dbReference>
<dbReference type="OrthoDB" id="6264856at2759"/>
<feature type="signal peptide" evidence="1">
    <location>
        <begin position="1"/>
        <end position="19"/>
    </location>
</feature>
<keyword evidence="3" id="KW-1185">Reference proteome</keyword>
<evidence type="ECO:0000256" key="1">
    <source>
        <dbReference type="SAM" id="SignalP"/>
    </source>
</evidence>
<sequence>MFKYVVWGLFILSCGFALASDNQMCWVPLNTTITMAPSKYTISALKSVSENLRITVIYTERMKRLGSFSLMKKELLEPAVAFWSKTLRVKNPSSEPILFSR</sequence>
<accession>A0A8J4WCX3</accession>
<gene>
    <name evidence="2" type="ORF">PHET_11208</name>
</gene>
<feature type="chain" id="PRO_5035258249" evidence="1">
    <location>
        <begin position="20"/>
        <end position="101"/>
    </location>
</feature>
<evidence type="ECO:0000313" key="2">
    <source>
        <dbReference type="EMBL" id="KAF5394538.1"/>
    </source>
</evidence>
<organism evidence="2 3">
    <name type="scientific">Paragonimus heterotremus</name>
    <dbReference type="NCBI Taxonomy" id="100268"/>
    <lineage>
        <taxon>Eukaryota</taxon>
        <taxon>Metazoa</taxon>
        <taxon>Spiralia</taxon>
        <taxon>Lophotrochozoa</taxon>
        <taxon>Platyhelminthes</taxon>
        <taxon>Trematoda</taxon>
        <taxon>Digenea</taxon>
        <taxon>Plagiorchiida</taxon>
        <taxon>Troglotremata</taxon>
        <taxon>Troglotrematidae</taxon>
        <taxon>Paragonimus</taxon>
    </lineage>
</organism>
<keyword evidence="1" id="KW-0732">Signal</keyword>
<name>A0A8J4WCX3_9TREM</name>
<dbReference type="AlphaFoldDB" id="A0A8J4WCX3"/>
<comment type="caution">
    <text evidence="2">The sequence shown here is derived from an EMBL/GenBank/DDBJ whole genome shotgun (WGS) entry which is preliminary data.</text>
</comment>
<proteinExistence type="predicted"/>
<reference evidence="2" key="1">
    <citation type="submission" date="2019-05" db="EMBL/GenBank/DDBJ databases">
        <title>Annotation for the trematode Paragonimus heterotremus.</title>
        <authorList>
            <person name="Choi Y.-J."/>
        </authorList>
    </citation>
    <scope>NUCLEOTIDE SEQUENCE</scope>
    <source>
        <strain evidence="2">LC</strain>
    </source>
</reference>
<dbReference type="EMBL" id="LUCH01018225">
    <property type="protein sequence ID" value="KAF5394538.1"/>
    <property type="molecule type" value="Genomic_DNA"/>
</dbReference>